<evidence type="ECO:0000313" key="6">
    <source>
        <dbReference type="EMBL" id="CAK0823647.1"/>
    </source>
</evidence>
<dbReference type="Pfam" id="PF03171">
    <property type="entry name" value="2OG-FeII_Oxy"/>
    <property type="match status" value="1"/>
</dbReference>
<reference evidence="6" key="1">
    <citation type="submission" date="2023-10" db="EMBL/GenBank/DDBJ databases">
        <authorList>
            <person name="Chen Y."/>
            <person name="Shah S."/>
            <person name="Dougan E. K."/>
            <person name="Thang M."/>
            <person name="Chan C."/>
        </authorList>
    </citation>
    <scope>NUCLEOTIDE SEQUENCE [LARGE SCALE GENOMIC DNA]</scope>
</reference>
<organism evidence="6 7">
    <name type="scientific">Prorocentrum cordatum</name>
    <dbReference type="NCBI Taxonomy" id="2364126"/>
    <lineage>
        <taxon>Eukaryota</taxon>
        <taxon>Sar</taxon>
        <taxon>Alveolata</taxon>
        <taxon>Dinophyceae</taxon>
        <taxon>Prorocentrales</taxon>
        <taxon>Prorocentraceae</taxon>
        <taxon>Prorocentrum</taxon>
    </lineage>
</organism>
<dbReference type="PROSITE" id="PS51471">
    <property type="entry name" value="FE2OG_OXY"/>
    <property type="match status" value="1"/>
</dbReference>
<accession>A0ABN9RWL8</accession>
<evidence type="ECO:0000256" key="4">
    <source>
        <dbReference type="RuleBase" id="RU003682"/>
    </source>
</evidence>
<dbReference type="InterPro" id="IPR026992">
    <property type="entry name" value="DIOX_N"/>
</dbReference>
<dbReference type="InterPro" id="IPR050295">
    <property type="entry name" value="Plant_2OG-oxidoreductases"/>
</dbReference>
<dbReference type="SUPFAM" id="SSF51197">
    <property type="entry name" value="Clavaminate synthase-like"/>
    <property type="match status" value="1"/>
</dbReference>
<comment type="similarity">
    <text evidence="1 4">Belongs to the iron/ascorbate-dependent oxidoreductase family.</text>
</comment>
<feature type="domain" description="Fe2OG dioxygenase" evidence="5">
    <location>
        <begin position="210"/>
        <end position="319"/>
    </location>
</feature>
<dbReference type="Pfam" id="PF14226">
    <property type="entry name" value="DIOX_N"/>
    <property type="match status" value="1"/>
</dbReference>
<dbReference type="InterPro" id="IPR027443">
    <property type="entry name" value="IPNS-like_sf"/>
</dbReference>
<keyword evidence="3 4" id="KW-0408">Iron</keyword>
<dbReference type="EMBL" id="CAUYUJ010008336">
    <property type="protein sequence ID" value="CAK0823647.1"/>
    <property type="molecule type" value="Genomic_DNA"/>
</dbReference>
<evidence type="ECO:0000256" key="3">
    <source>
        <dbReference type="ARBA" id="ARBA00023004"/>
    </source>
</evidence>
<comment type="caution">
    <text evidence="6">The sequence shown here is derived from an EMBL/GenBank/DDBJ whole genome shotgun (WGS) entry which is preliminary data.</text>
</comment>
<sequence length="381" mass="41314">MAPALATQRWAARAPAAGRLFAQLAEAATWPPGPRRLREGGARRRAAARAAASIDVLDLSLPGAADRLDASFRATGFAVVTGHGVDYGALRQLRLKALEFFRSPLEHKQLFDKAGGEHKGARARGMHSRLLEGGRAVNFWRARGGLPRLDAGAPTDAGEAAPEPVPECVPGFREAAEGAQRAMHDFRLRLDGLVCESLGADPVAFPSKLDPFRAGMRLAYYPAQVTPPAPGQLRYGAHVDSGGMTVLVRDEAAQWGTQVQLHDGEWVDVPLVEESIVLNVGALLSRWTNGRWRASVHRVGNDAAERLSIVGHSVVFKADAEVEPLPSCVSPESPSRYAPIKAGDFLTERVRLHRDNYAEERGYSRAAAEQALSEQIRDYQM</sequence>
<name>A0ABN9RWL8_9DINO</name>
<evidence type="ECO:0000256" key="2">
    <source>
        <dbReference type="ARBA" id="ARBA00022723"/>
    </source>
</evidence>
<gene>
    <name evidence="6" type="ORF">PCOR1329_LOCUS24290</name>
</gene>
<keyword evidence="7" id="KW-1185">Reference proteome</keyword>
<keyword evidence="2 4" id="KW-0479">Metal-binding</keyword>
<proteinExistence type="inferred from homology"/>
<dbReference type="Gene3D" id="2.60.120.330">
    <property type="entry name" value="B-lactam Antibiotic, Isopenicillin N Synthase, Chain"/>
    <property type="match status" value="1"/>
</dbReference>
<dbReference type="InterPro" id="IPR044861">
    <property type="entry name" value="IPNS-like_FE2OG_OXY"/>
</dbReference>
<dbReference type="PANTHER" id="PTHR47991">
    <property type="entry name" value="OXOGLUTARATE/IRON-DEPENDENT DIOXYGENASE"/>
    <property type="match status" value="1"/>
</dbReference>
<protein>
    <recommendedName>
        <fullName evidence="5">Fe2OG dioxygenase domain-containing protein</fullName>
    </recommendedName>
</protein>
<evidence type="ECO:0000313" key="7">
    <source>
        <dbReference type="Proteomes" id="UP001189429"/>
    </source>
</evidence>
<evidence type="ECO:0000259" key="5">
    <source>
        <dbReference type="PROSITE" id="PS51471"/>
    </source>
</evidence>
<evidence type="ECO:0000256" key="1">
    <source>
        <dbReference type="ARBA" id="ARBA00008056"/>
    </source>
</evidence>
<dbReference type="InterPro" id="IPR005123">
    <property type="entry name" value="Oxoglu/Fe-dep_dioxygenase_dom"/>
</dbReference>
<dbReference type="Proteomes" id="UP001189429">
    <property type="component" value="Unassembled WGS sequence"/>
</dbReference>
<keyword evidence="4" id="KW-0560">Oxidoreductase</keyword>